<dbReference type="HOGENOM" id="CLU_2487315_0_0_1"/>
<keyword evidence="3" id="KW-1185">Reference proteome</keyword>
<accession>A0A0E0LTT9</accession>
<sequence length="87" mass="9330">MVCTAQRLREKEVEIDVTHRRATKPEERHLQTAAQSQAWCGSPTATRPSRLDSTPPSTTSSSVPPPPVQATEGFGDFDPLAAAADDA</sequence>
<dbReference type="Gramene" id="OPUNC08G10000.1">
    <property type="protein sequence ID" value="OPUNC08G10000.1"/>
    <property type="gene ID" value="OPUNC08G10000"/>
</dbReference>
<protein>
    <submittedName>
        <fullName evidence="2">Uncharacterized protein</fullName>
    </submittedName>
</protein>
<dbReference type="EnsemblPlants" id="OPUNC08G10000.1">
    <property type="protein sequence ID" value="OPUNC08G10000.1"/>
    <property type="gene ID" value="OPUNC08G10000"/>
</dbReference>
<evidence type="ECO:0000313" key="3">
    <source>
        <dbReference type="Proteomes" id="UP000026962"/>
    </source>
</evidence>
<feature type="compositionally biased region" description="Basic and acidic residues" evidence="1">
    <location>
        <begin position="17"/>
        <end position="30"/>
    </location>
</feature>
<dbReference type="Proteomes" id="UP000026962">
    <property type="component" value="Chromosome 8"/>
</dbReference>
<organism evidence="2">
    <name type="scientific">Oryza punctata</name>
    <name type="common">Red rice</name>
    <dbReference type="NCBI Taxonomy" id="4537"/>
    <lineage>
        <taxon>Eukaryota</taxon>
        <taxon>Viridiplantae</taxon>
        <taxon>Streptophyta</taxon>
        <taxon>Embryophyta</taxon>
        <taxon>Tracheophyta</taxon>
        <taxon>Spermatophyta</taxon>
        <taxon>Magnoliopsida</taxon>
        <taxon>Liliopsida</taxon>
        <taxon>Poales</taxon>
        <taxon>Poaceae</taxon>
        <taxon>BOP clade</taxon>
        <taxon>Oryzoideae</taxon>
        <taxon>Oryzeae</taxon>
        <taxon>Oryzinae</taxon>
        <taxon>Oryza</taxon>
    </lineage>
</organism>
<feature type="compositionally biased region" description="Polar residues" evidence="1">
    <location>
        <begin position="32"/>
        <end position="47"/>
    </location>
</feature>
<feature type="region of interest" description="Disordered" evidence="1">
    <location>
        <begin position="17"/>
        <end position="87"/>
    </location>
</feature>
<dbReference type="AlphaFoldDB" id="A0A0E0LTT9"/>
<proteinExistence type="predicted"/>
<reference evidence="2" key="2">
    <citation type="submission" date="2018-05" db="EMBL/GenBank/DDBJ databases">
        <title>OpunRS2 (Oryza punctata Reference Sequence Version 2).</title>
        <authorList>
            <person name="Zhang J."/>
            <person name="Kudrna D."/>
            <person name="Lee S."/>
            <person name="Talag J."/>
            <person name="Welchert J."/>
            <person name="Wing R.A."/>
        </authorList>
    </citation>
    <scope>NUCLEOTIDE SEQUENCE [LARGE SCALE GENOMIC DNA]</scope>
</reference>
<name>A0A0E0LTT9_ORYPU</name>
<evidence type="ECO:0000256" key="1">
    <source>
        <dbReference type="SAM" id="MobiDB-lite"/>
    </source>
</evidence>
<dbReference type="STRING" id="4537.A0A0E0LTT9"/>
<feature type="compositionally biased region" description="Low complexity" evidence="1">
    <location>
        <begin position="53"/>
        <end position="62"/>
    </location>
</feature>
<evidence type="ECO:0000313" key="2">
    <source>
        <dbReference type="EnsemblPlants" id="OPUNC08G10000.1"/>
    </source>
</evidence>
<reference evidence="2" key="1">
    <citation type="submission" date="2015-04" db="UniProtKB">
        <authorList>
            <consortium name="EnsemblPlants"/>
        </authorList>
    </citation>
    <scope>IDENTIFICATION</scope>
</reference>